<proteinExistence type="predicted"/>
<dbReference type="Gene3D" id="6.10.250.1120">
    <property type="match status" value="1"/>
</dbReference>
<protein>
    <submittedName>
        <fullName evidence="2">NUDIX hydrolase N-terminal domain-containing protein</fullName>
    </submittedName>
</protein>
<evidence type="ECO:0000313" key="3">
    <source>
        <dbReference type="Proteomes" id="UP001595384"/>
    </source>
</evidence>
<dbReference type="Proteomes" id="UP001595384">
    <property type="component" value="Unassembled WGS sequence"/>
</dbReference>
<comment type="caution">
    <text evidence="2">The sequence shown here is derived from an EMBL/GenBank/DDBJ whole genome shotgun (WGS) entry which is preliminary data.</text>
</comment>
<sequence length="87" mass="10071">MHSWLSMAKELQAIAQAGHAYSHDGYDLERFEQVKRIAYQMIADLAGSSLEQVNNLYLPETGYPTPKVDVQKVPRNCKYKFIYFSNR</sequence>
<organism evidence="2 3">
    <name type="scientific">Vibrio zhugei</name>
    <dbReference type="NCBI Taxonomy" id="2479546"/>
    <lineage>
        <taxon>Bacteria</taxon>
        <taxon>Pseudomonadati</taxon>
        <taxon>Pseudomonadota</taxon>
        <taxon>Gammaproteobacteria</taxon>
        <taxon>Vibrionales</taxon>
        <taxon>Vibrionaceae</taxon>
        <taxon>Vibrio</taxon>
    </lineage>
</organism>
<feature type="domain" description="UDP-X diphosphatase-like N-terminal oligomerisation" evidence="1">
    <location>
        <begin position="3"/>
        <end position="56"/>
    </location>
</feature>
<dbReference type="RefSeq" id="WP_123014257.1">
    <property type="nucleotide sequence ID" value="NZ_AP024912.1"/>
</dbReference>
<dbReference type="InterPro" id="IPR059176">
    <property type="entry name" value="UDP-X_N"/>
</dbReference>
<reference evidence="3" key="1">
    <citation type="journal article" date="2019" name="Int. J. Syst. Evol. Microbiol.">
        <title>The Global Catalogue of Microorganisms (GCM) 10K type strain sequencing project: providing services to taxonomists for standard genome sequencing and annotation.</title>
        <authorList>
            <consortium name="The Broad Institute Genomics Platform"/>
            <consortium name="The Broad Institute Genome Sequencing Center for Infectious Disease"/>
            <person name="Wu L."/>
            <person name="Ma J."/>
        </authorList>
    </citation>
    <scope>NUCLEOTIDE SEQUENCE [LARGE SCALE GENOMIC DNA]</scope>
    <source>
        <strain evidence="3">KCTC 62784</strain>
    </source>
</reference>
<keyword evidence="2" id="KW-0378">Hydrolase</keyword>
<accession>A0ABV7CAJ3</accession>
<dbReference type="GO" id="GO:0016787">
    <property type="term" value="F:hydrolase activity"/>
    <property type="evidence" value="ECO:0007669"/>
    <property type="project" value="UniProtKB-KW"/>
</dbReference>
<evidence type="ECO:0000259" key="1">
    <source>
        <dbReference type="Pfam" id="PF12535"/>
    </source>
</evidence>
<evidence type="ECO:0000313" key="2">
    <source>
        <dbReference type="EMBL" id="MFC3025051.1"/>
    </source>
</evidence>
<dbReference type="EMBL" id="JBHRSE010000103">
    <property type="protein sequence ID" value="MFC3025051.1"/>
    <property type="molecule type" value="Genomic_DNA"/>
</dbReference>
<keyword evidence="3" id="KW-1185">Reference proteome</keyword>
<name>A0ABV7CAJ3_9VIBR</name>
<gene>
    <name evidence="2" type="ORF">ACFODT_14690</name>
</gene>
<dbReference type="Pfam" id="PF12535">
    <property type="entry name" value="Nudix_N"/>
    <property type="match status" value="1"/>
</dbReference>